<organism evidence="1 2">
    <name type="scientific">Pseudonocardia benzenivorans</name>
    <dbReference type="NCBI Taxonomy" id="228005"/>
    <lineage>
        <taxon>Bacteria</taxon>
        <taxon>Bacillati</taxon>
        <taxon>Actinomycetota</taxon>
        <taxon>Actinomycetes</taxon>
        <taxon>Pseudonocardiales</taxon>
        <taxon>Pseudonocardiaceae</taxon>
        <taxon>Pseudonocardia</taxon>
    </lineage>
</organism>
<dbReference type="Proteomes" id="UP001597182">
    <property type="component" value="Unassembled WGS sequence"/>
</dbReference>
<dbReference type="InterPro" id="IPR011008">
    <property type="entry name" value="Dimeric_a/b-barrel"/>
</dbReference>
<dbReference type="SUPFAM" id="SSF54909">
    <property type="entry name" value="Dimeric alpha+beta barrel"/>
    <property type="match status" value="1"/>
</dbReference>
<protein>
    <submittedName>
        <fullName evidence="1">Uncharacterized protein</fullName>
    </submittedName>
</protein>
<accession>A0ABW3VFH1</accession>
<proteinExistence type="predicted"/>
<keyword evidence="2" id="KW-1185">Reference proteome</keyword>
<evidence type="ECO:0000313" key="2">
    <source>
        <dbReference type="Proteomes" id="UP001597182"/>
    </source>
</evidence>
<comment type="caution">
    <text evidence="1">The sequence shown here is derived from an EMBL/GenBank/DDBJ whole genome shotgun (WGS) entry which is preliminary data.</text>
</comment>
<reference evidence="2" key="1">
    <citation type="journal article" date="2019" name="Int. J. Syst. Evol. Microbiol.">
        <title>The Global Catalogue of Microorganisms (GCM) 10K type strain sequencing project: providing services to taxonomists for standard genome sequencing and annotation.</title>
        <authorList>
            <consortium name="The Broad Institute Genomics Platform"/>
            <consortium name="The Broad Institute Genome Sequencing Center for Infectious Disease"/>
            <person name="Wu L."/>
            <person name="Ma J."/>
        </authorList>
    </citation>
    <scope>NUCLEOTIDE SEQUENCE [LARGE SCALE GENOMIC DNA]</scope>
    <source>
        <strain evidence="2">CCUG 49018</strain>
    </source>
</reference>
<sequence length="177" mass="19233">MTIEVKPSTADVLLAVARSAGTTARLLARRRLTMPSSLVGAQLRDVDGSCSTVFRETVAARRATDPVLLVVAFRLRWVGAARWAHAVFRRTCVVNTPLFAGFPGFASKLWLADRSTDVYRGLYVWDGAARATAYAVRLSQVLRLVTVAGSVAYEVVEGAERAEFLSGRRTLPAAPPR</sequence>
<dbReference type="EMBL" id="JBHTMB010000048">
    <property type="protein sequence ID" value="MFD1232994.1"/>
    <property type="molecule type" value="Genomic_DNA"/>
</dbReference>
<name>A0ABW3VFH1_9PSEU</name>
<dbReference type="Gene3D" id="3.30.70.100">
    <property type="match status" value="1"/>
</dbReference>
<dbReference type="RefSeq" id="WP_346089804.1">
    <property type="nucleotide sequence ID" value="NZ_BAABKS010000005.1"/>
</dbReference>
<evidence type="ECO:0000313" key="1">
    <source>
        <dbReference type="EMBL" id="MFD1232994.1"/>
    </source>
</evidence>
<gene>
    <name evidence="1" type="ORF">ACFQ34_06820</name>
</gene>